<accession>A0AAV2TX90</accession>
<dbReference type="CDD" id="cd07323">
    <property type="entry name" value="LAM"/>
    <property type="match status" value="1"/>
</dbReference>
<dbReference type="AlphaFoldDB" id="A0AAV2TX90"/>
<dbReference type="GO" id="GO:0048255">
    <property type="term" value="P:mRNA stabilization"/>
    <property type="evidence" value="ECO:0007669"/>
    <property type="project" value="InterPro"/>
</dbReference>
<comment type="caution">
    <text evidence="5">The sequence shown here is derived from an EMBL/GenBank/DDBJ whole genome shotgun (WGS) entry which is preliminary data.</text>
</comment>
<feature type="region of interest" description="Disordered" evidence="3">
    <location>
        <begin position="684"/>
        <end position="724"/>
    </location>
</feature>
<dbReference type="InterPro" id="IPR006630">
    <property type="entry name" value="La_HTH"/>
</dbReference>
<dbReference type="Pfam" id="PF05383">
    <property type="entry name" value="La"/>
    <property type="match status" value="1"/>
</dbReference>
<keyword evidence="1 2" id="KW-0694">RNA-binding</keyword>
<dbReference type="GO" id="GO:0000339">
    <property type="term" value="F:RNA cap binding"/>
    <property type="evidence" value="ECO:0007669"/>
    <property type="project" value="InterPro"/>
</dbReference>
<dbReference type="PANTHER" id="PTHR22792">
    <property type="entry name" value="LUPUS LA PROTEIN-RELATED"/>
    <property type="match status" value="1"/>
</dbReference>
<evidence type="ECO:0000256" key="3">
    <source>
        <dbReference type="SAM" id="MobiDB-lite"/>
    </source>
</evidence>
<dbReference type="PANTHER" id="PTHR22792:SF140">
    <property type="entry name" value="ACHILLES, ISOFORM A"/>
    <property type="match status" value="1"/>
</dbReference>
<evidence type="ECO:0000313" key="6">
    <source>
        <dbReference type="Proteomes" id="UP001497525"/>
    </source>
</evidence>
<dbReference type="PROSITE" id="PS50961">
    <property type="entry name" value="HTH_LA"/>
    <property type="match status" value="1"/>
</dbReference>
<feature type="region of interest" description="Disordered" evidence="3">
    <location>
        <begin position="567"/>
        <end position="588"/>
    </location>
</feature>
<sequence>MMDDEWPELAKSDSKNSKCKKNGTSRFRGFEKSKKKWEDLPVELSFPRIYRQSEKPQVIHNGGADEGNHLVAKAVSKNIVSDENADVQKSGTPDTSVKGIEYGGTIVSHLSPRSCLFVCPGFAGYEVPLVIPRPGFNPGVLSHYRHYGLQVHSCECGSTDCGACLTGQLSRIRYQVEYYFGDKNFIRDRYLQEQVTTDRYVPISTILDFPRMKQLGASADLVIQACCTSSVVELDVTKGLIRRRNPMVLQNSLSTNRVASYPTPILSTAVPVHLPFASNIPSYNAPERPALVDLNGSSNSYPTCIANVLPTTSVADTNGKIETDWRTVERRQRSTRARAVGASPQHSGSHSLVRPIAGRRERNESTCSEMSDADDDDLLNYLIVIVPERAGGRETDGSGIKPAAPGKPGTQSDTELVDEADFESQSSASSASHSPTRSEAIKTPHPHSSVSSSAEHASSLSARLLAKHPSGDRHPNPDYQSRAKTHAELSRQIRLGLEDYERNVRRKRYTSFCELGFDTDLGADDHPDSSGEMHNDGPEQFGNQIEKINIVSPEEFASLKEAASSTSVERTVLASTQPTSTSYSTENSLNGISQPAVMNAEVTVPYSPLPFYYPNTLPPEPPSLIVNAGWIPPAPIPIYPVYYPTMNGNYTTYAPSITSSQAEQQLEAENAVAALVAEVSRAAAASSSKGAKTTKAQRSAKHAAKRRMTGFYPAKMKSTGKSERDEMDVGFAFDIDARAPTRARAISSSSTASATNRANATPDKETDMSRSRPSRAVVSMASDVSTCGTTVIISTTLADDDESSDNTAANVSEASSRPQAPPSKPAVKASGAGGPSSTTFVSYMNPASLRAGGFTSRNYMRYRAACLADRERAGPGQSQDMNTLYRFWSFFLRDNFFTRMYKEFRRLALEDAEAGYRYGLECLFRFYSYGLERRFKWSLYKDFQEETLRDYSNGHLYGLEKFWAFLHYTGRKVEMDPQLMKLLEKYKTLGDLRANFEVPDGFYGYRKRLPSTSASVPTEAHPPRRTDRTESPATAVPVLTRMDQAG</sequence>
<feature type="compositionally biased region" description="Low complexity" evidence="3">
    <location>
        <begin position="448"/>
        <end position="464"/>
    </location>
</feature>
<feature type="region of interest" description="Disordered" evidence="3">
    <location>
        <begin position="1"/>
        <end position="25"/>
    </location>
</feature>
<dbReference type="InterPro" id="IPR036390">
    <property type="entry name" value="WH_DNA-bd_sf"/>
</dbReference>
<feature type="compositionally biased region" description="Low complexity" evidence="3">
    <location>
        <begin position="423"/>
        <end position="438"/>
    </location>
</feature>
<feature type="compositionally biased region" description="Low complexity" evidence="3">
    <location>
        <begin position="684"/>
        <end position="696"/>
    </location>
</feature>
<dbReference type="InterPro" id="IPR036388">
    <property type="entry name" value="WH-like_DNA-bd_sf"/>
</dbReference>
<feature type="compositionally biased region" description="Basic residues" evidence="3">
    <location>
        <begin position="698"/>
        <end position="708"/>
    </location>
</feature>
<reference evidence="5" key="1">
    <citation type="submission" date="2024-06" db="EMBL/GenBank/DDBJ databases">
        <authorList>
            <person name="Liu X."/>
            <person name="Lenzi L."/>
            <person name="Haldenby T S."/>
            <person name="Uol C."/>
        </authorList>
    </citation>
    <scope>NUCLEOTIDE SEQUENCE</scope>
</reference>
<feature type="compositionally biased region" description="Low complexity" evidence="3">
    <location>
        <begin position="743"/>
        <end position="761"/>
    </location>
</feature>
<protein>
    <recommendedName>
        <fullName evidence="4">HTH La-type RNA-binding domain-containing protein</fullName>
    </recommendedName>
</protein>
<organism evidence="5 6">
    <name type="scientific">Calicophoron daubneyi</name>
    <name type="common">Rumen fluke</name>
    <name type="synonym">Paramphistomum daubneyi</name>
    <dbReference type="NCBI Taxonomy" id="300641"/>
    <lineage>
        <taxon>Eukaryota</taxon>
        <taxon>Metazoa</taxon>
        <taxon>Spiralia</taxon>
        <taxon>Lophotrochozoa</taxon>
        <taxon>Platyhelminthes</taxon>
        <taxon>Trematoda</taxon>
        <taxon>Digenea</taxon>
        <taxon>Plagiorchiida</taxon>
        <taxon>Pronocephalata</taxon>
        <taxon>Paramphistomoidea</taxon>
        <taxon>Paramphistomidae</taxon>
        <taxon>Calicophoron</taxon>
    </lineage>
</organism>
<feature type="region of interest" description="Disordered" evidence="3">
    <location>
        <begin position="1012"/>
        <end position="1046"/>
    </location>
</feature>
<dbReference type="InterPro" id="IPR045180">
    <property type="entry name" value="La_dom_prot"/>
</dbReference>
<dbReference type="SUPFAM" id="SSF46785">
    <property type="entry name" value="Winged helix' DNA-binding domain"/>
    <property type="match status" value="1"/>
</dbReference>
<evidence type="ECO:0000256" key="2">
    <source>
        <dbReference type="PROSITE-ProRule" id="PRU00332"/>
    </source>
</evidence>
<dbReference type="SMART" id="SM00684">
    <property type="entry name" value="DM15"/>
    <property type="match status" value="3"/>
</dbReference>
<evidence type="ECO:0000313" key="5">
    <source>
        <dbReference type="EMBL" id="CAL5141982.1"/>
    </source>
</evidence>
<dbReference type="GO" id="GO:0005634">
    <property type="term" value="C:nucleus"/>
    <property type="evidence" value="ECO:0007669"/>
    <property type="project" value="TreeGrafter"/>
</dbReference>
<dbReference type="Proteomes" id="UP001497525">
    <property type="component" value="Unassembled WGS sequence"/>
</dbReference>
<feature type="domain" description="HTH La-type RNA-binding" evidence="4">
    <location>
        <begin position="162"/>
        <end position="251"/>
    </location>
</feature>
<evidence type="ECO:0000256" key="1">
    <source>
        <dbReference type="ARBA" id="ARBA00022884"/>
    </source>
</evidence>
<feature type="compositionally biased region" description="Polar residues" evidence="3">
    <location>
        <begin position="805"/>
        <end position="818"/>
    </location>
</feature>
<feature type="compositionally biased region" description="Basic and acidic residues" evidence="3">
    <location>
        <begin position="1021"/>
        <end position="1030"/>
    </location>
</feature>
<gene>
    <name evidence="5" type="ORF">CDAUBV1_LOCUS17269</name>
</gene>
<feature type="region of interest" description="Disordered" evidence="3">
    <location>
        <begin position="327"/>
        <end position="373"/>
    </location>
</feature>
<feature type="region of interest" description="Disordered" evidence="3">
    <location>
        <begin position="796"/>
        <end position="833"/>
    </location>
</feature>
<feature type="region of interest" description="Disordered" evidence="3">
    <location>
        <begin position="390"/>
        <end position="490"/>
    </location>
</feature>
<dbReference type="Gene3D" id="1.10.10.10">
    <property type="entry name" value="Winged helix-like DNA-binding domain superfamily/Winged helix DNA-binding domain"/>
    <property type="match status" value="1"/>
</dbReference>
<evidence type="ECO:0000259" key="4">
    <source>
        <dbReference type="PROSITE" id="PS50961"/>
    </source>
</evidence>
<feature type="region of interest" description="Disordered" evidence="3">
    <location>
        <begin position="743"/>
        <end position="781"/>
    </location>
</feature>
<dbReference type="GO" id="GO:0003729">
    <property type="term" value="F:mRNA binding"/>
    <property type="evidence" value="ECO:0007669"/>
    <property type="project" value="TreeGrafter"/>
</dbReference>
<dbReference type="EMBL" id="CAXLJL010000933">
    <property type="protein sequence ID" value="CAL5141982.1"/>
    <property type="molecule type" value="Genomic_DNA"/>
</dbReference>
<dbReference type="SMART" id="SM00715">
    <property type="entry name" value="LA"/>
    <property type="match status" value="1"/>
</dbReference>
<dbReference type="Pfam" id="PF21071">
    <property type="entry name" value="LARP1_HEAT"/>
    <property type="match status" value="1"/>
</dbReference>
<dbReference type="InterPro" id="IPR006607">
    <property type="entry name" value="DM15"/>
</dbReference>
<proteinExistence type="predicted"/>
<name>A0AAV2TX90_CALDB</name>